<keyword evidence="3" id="KW-1185">Reference proteome</keyword>
<evidence type="ECO:0000313" key="3">
    <source>
        <dbReference type="Proteomes" id="UP000585474"/>
    </source>
</evidence>
<sequence length="399" mass="42913">MLSKSTPAEESQGVHGLEIALNVIPVKDNDPGCNLNCSNVLITQGPGAIQDGGADVQDIVEEPQANAALFTSADIVPAVEKYYIDTQFRVDLSLAKSRDHMTGTETQRIKMNGSIFFGERRSLGEFHTGDLGSTVDVSLKNQGSAGSKLKSVQTASLFKYAKQAKEVGMRNELFVGDAKVESLDENLLEGSNNSILSNSAMDSHCIKVVADDGQSGGLPEPQTPSLVGDHVILEKHDQSDIDKSESKRSVAVIQIPLSMQGSGVDIEGMAEHELVEDAPLGSVYTESSNEYDKSSIDTLGNDMAFFGQDSSESDSVLMMRDNQTFGVSNTGNRFCMSDESVFLVQKEIQANETNIVDIGIENMNAIMPDDIVVKVSQANVGPSGELLHKALDPLFDEED</sequence>
<name>A0A7J0DZ64_9ERIC</name>
<dbReference type="AlphaFoldDB" id="A0A7J0DZ64"/>
<protein>
    <submittedName>
        <fullName evidence="1">Uncharacterized protein</fullName>
    </submittedName>
</protein>
<proteinExistence type="predicted"/>
<dbReference type="EMBL" id="BJWL01000454">
    <property type="protein sequence ID" value="GFS45785.1"/>
    <property type="molecule type" value="Genomic_DNA"/>
</dbReference>
<comment type="caution">
    <text evidence="1">The sequence shown here is derived from an EMBL/GenBank/DDBJ whole genome shotgun (WGS) entry which is preliminary data.</text>
</comment>
<gene>
    <name evidence="1" type="ORF">Acr_00g0098200</name>
    <name evidence="2" type="ORF">Acr_28g0012360</name>
</gene>
<dbReference type="Proteomes" id="UP000585474">
    <property type="component" value="Unassembled WGS sequence"/>
</dbReference>
<reference evidence="2 3" key="1">
    <citation type="submission" date="2019-07" db="EMBL/GenBank/DDBJ databases">
        <title>De Novo Assembly of kiwifruit Actinidia rufa.</title>
        <authorList>
            <person name="Sugita-Konishi S."/>
            <person name="Sato K."/>
            <person name="Mori E."/>
            <person name="Abe Y."/>
            <person name="Kisaki G."/>
            <person name="Hamano K."/>
            <person name="Suezawa K."/>
            <person name="Otani M."/>
            <person name="Fukuda T."/>
            <person name="Manabe T."/>
            <person name="Gomi K."/>
            <person name="Tabuchi M."/>
            <person name="Akimitsu K."/>
            <person name="Kataoka I."/>
        </authorList>
    </citation>
    <scope>NUCLEOTIDE SEQUENCE [LARGE SCALE GENOMIC DNA]</scope>
    <source>
        <strain evidence="3">cv. Fuchu</strain>
        <strain evidence="2">Fuchu</strain>
    </source>
</reference>
<reference evidence="1" key="2">
    <citation type="submission" date="2020-08" db="EMBL/GenBank/DDBJ databases">
        <title>De Novo Assembly of kiwifruit Actinidia rufa.</title>
        <authorList>
            <person name="Sugita-Konishi S."/>
            <person name="Sato K."/>
            <person name="Mori E."/>
            <person name="Abe Y."/>
            <person name="Kisaki G."/>
            <person name="Hamano K."/>
            <person name="Suezawa K."/>
            <person name="Otani M."/>
            <person name="Fukuda T."/>
            <person name="Manabe T."/>
            <person name="Gomi K."/>
            <person name="Tabuchi M."/>
            <person name="Akimitsu K."/>
            <person name="Kataoka I."/>
        </authorList>
    </citation>
    <scope>NUCLEOTIDE SEQUENCE</scope>
    <source>
        <strain evidence="1">Fuchu</strain>
    </source>
</reference>
<accession>A0A7J0DZ64</accession>
<organism evidence="1 3">
    <name type="scientific">Actinidia rufa</name>
    <dbReference type="NCBI Taxonomy" id="165716"/>
    <lineage>
        <taxon>Eukaryota</taxon>
        <taxon>Viridiplantae</taxon>
        <taxon>Streptophyta</taxon>
        <taxon>Embryophyta</taxon>
        <taxon>Tracheophyta</taxon>
        <taxon>Spermatophyta</taxon>
        <taxon>Magnoliopsida</taxon>
        <taxon>eudicotyledons</taxon>
        <taxon>Gunneridae</taxon>
        <taxon>Pentapetalae</taxon>
        <taxon>asterids</taxon>
        <taxon>Ericales</taxon>
        <taxon>Actinidiaceae</taxon>
        <taxon>Actinidia</taxon>
    </lineage>
</organism>
<dbReference type="OrthoDB" id="1931260at2759"/>
<evidence type="ECO:0000313" key="1">
    <source>
        <dbReference type="EMBL" id="GFS45785.1"/>
    </source>
</evidence>
<evidence type="ECO:0000313" key="2">
    <source>
        <dbReference type="EMBL" id="GFZ20531.1"/>
    </source>
</evidence>
<dbReference type="EMBL" id="BJWL01000028">
    <property type="protein sequence ID" value="GFZ20531.1"/>
    <property type="molecule type" value="Genomic_DNA"/>
</dbReference>